<keyword evidence="1" id="KW-1133">Transmembrane helix</keyword>
<keyword evidence="1" id="KW-0812">Transmembrane</keyword>
<accession>A0AAN7V7F2</accession>
<proteinExistence type="predicted"/>
<keyword evidence="1" id="KW-0472">Membrane</keyword>
<sequence>MKFNKLGIVSKVAICWSIITVGGIYAFYLSKRSIVANRYEHMKIRERMYASYTSNTVADQISNE</sequence>
<reference evidence="2 3" key="1">
    <citation type="journal article" date="2024" name="Insects">
        <title>An Improved Chromosome-Level Genome Assembly of the Firefly Pyrocoelia pectoralis.</title>
        <authorList>
            <person name="Fu X."/>
            <person name="Meyer-Rochow V.B."/>
            <person name="Ballantyne L."/>
            <person name="Zhu X."/>
        </authorList>
    </citation>
    <scope>NUCLEOTIDE SEQUENCE [LARGE SCALE GENOMIC DNA]</scope>
    <source>
        <strain evidence="2">XCY_ONT2</strain>
    </source>
</reference>
<evidence type="ECO:0000313" key="2">
    <source>
        <dbReference type="EMBL" id="KAK5640353.1"/>
    </source>
</evidence>
<feature type="transmembrane region" description="Helical" evidence="1">
    <location>
        <begin position="6"/>
        <end position="28"/>
    </location>
</feature>
<dbReference type="EMBL" id="JAVRBK010000008">
    <property type="protein sequence ID" value="KAK5640353.1"/>
    <property type="molecule type" value="Genomic_DNA"/>
</dbReference>
<gene>
    <name evidence="2" type="ORF">RI129_011164</name>
</gene>
<dbReference type="InterPro" id="IPR031833">
    <property type="entry name" value="DUF4748"/>
</dbReference>
<evidence type="ECO:0000313" key="3">
    <source>
        <dbReference type="Proteomes" id="UP001329430"/>
    </source>
</evidence>
<organism evidence="2 3">
    <name type="scientific">Pyrocoelia pectoralis</name>
    <dbReference type="NCBI Taxonomy" id="417401"/>
    <lineage>
        <taxon>Eukaryota</taxon>
        <taxon>Metazoa</taxon>
        <taxon>Ecdysozoa</taxon>
        <taxon>Arthropoda</taxon>
        <taxon>Hexapoda</taxon>
        <taxon>Insecta</taxon>
        <taxon>Pterygota</taxon>
        <taxon>Neoptera</taxon>
        <taxon>Endopterygota</taxon>
        <taxon>Coleoptera</taxon>
        <taxon>Polyphaga</taxon>
        <taxon>Elateriformia</taxon>
        <taxon>Elateroidea</taxon>
        <taxon>Lampyridae</taxon>
        <taxon>Lampyrinae</taxon>
        <taxon>Pyrocoelia</taxon>
    </lineage>
</organism>
<evidence type="ECO:0000256" key="1">
    <source>
        <dbReference type="SAM" id="Phobius"/>
    </source>
</evidence>
<comment type="caution">
    <text evidence="2">The sequence shown here is derived from an EMBL/GenBank/DDBJ whole genome shotgun (WGS) entry which is preliminary data.</text>
</comment>
<dbReference type="AlphaFoldDB" id="A0AAN7V7F2"/>
<dbReference type="Pfam" id="PF15932">
    <property type="entry name" value="DUF4748"/>
    <property type="match status" value="1"/>
</dbReference>
<protein>
    <submittedName>
        <fullName evidence="2">Uncharacterized protein</fullName>
    </submittedName>
</protein>
<keyword evidence="3" id="KW-1185">Reference proteome</keyword>
<name>A0AAN7V7F2_9COLE</name>
<dbReference type="Proteomes" id="UP001329430">
    <property type="component" value="Chromosome 8"/>
</dbReference>